<dbReference type="RefSeq" id="WP_042157033.1">
    <property type="nucleotide sequence ID" value="NZ_BBNO01000006.1"/>
</dbReference>
<dbReference type="InterPro" id="IPR032710">
    <property type="entry name" value="NTF2-like_dom_sf"/>
</dbReference>
<feature type="domain" description="SnoaL-like" evidence="1">
    <location>
        <begin position="14"/>
        <end position="136"/>
    </location>
</feature>
<name>A0A0P4R987_9ACTN</name>
<sequence length="150" mass="16625">MTTDIDRTTDEAQIRELLADRAAATKERDARRFLASSAPDLVDFSLAPPLQYKGPEARDQRAVEAWYATWDGPIEVTVTQLEITVGDDVAFGHSINRMHGTKTDGFEVELWSRATVGLRKIDGTWKITHTHDSVPFLMDGSGLAALDLKP</sequence>
<dbReference type="OrthoDB" id="9812295at2"/>
<dbReference type="EMBL" id="BBNO01000006">
    <property type="protein sequence ID" value="GAO09999.1"/>
    <property type="molecule type" value="Genomic_DNA"/>
</dbReference>
<evidence type="ECO:0000313" key="2">
    <source>
        <dbReference type="EMBL" id="GAO09999.1"/>
    </source>
</evidence>
<evidence type="ECO:0000313" key="3">
    <source>
        <dbReference type="Proteomes" id="UP000048965"/>
    </source>
</evidence>
<dbReference type="Proteomes" id="UP000048965">
    <property type="component" value="Unassembled WGS sequence"/>
</dbReference>
<protein>
    <recommendedName>
        <fullName evidence="1">SnoaL-like domain-containing protein</fullName>
    </recommendedName>
</protein>
<dbReference type="Gene3D" id="3.10.450.50">
    <property type="match status" value="1"/>
</dbReference>
<dbReference type="InterPro" id="IPR037401">
    <property type="entry name" value="SnoaL-like"/>
</dbReference>
<evidence type="ECO:0000259" key="1">
    <source>
        <dbReference type="Pfam" id="PF13474"/>
    </source>
</evidence>
<organism evidence="2 3">
    <name type="scientific">Streptomyces lydicamycinicus</name>
    <dbReference type="NCBI Taxonomy" id="1546107"/>
    <lineage>
        <taxon>Bacteria</taxon>
        <taxon>Bacillati</taxon>
        <taxon>Actinomycetota</taxon>
        <taxon>Actinomycetes</taxon>
        <taxon>Kitasatosporales</taxon>
        <taxon>Streptomycetaceae</taxon>
        <taxon>Streptomyces</taxon>
    </lineage>
</organism>
<accession>A0A0P4R987</accession>
<comment type="caution">
    <text evidence="2">The sequence shown here is derived from an EMBL/GenBank/DDBJ whole genome shotgun (WGS) entry which is preliminary data.</text>
</comment>
<dbReference type="SUPFAM" id="SSF54427">
    <property type="entry name" value="NTF2-like"/>
    <property type="match status" value="1"/>
</dbReference>
<reference evidence="3" key="1">
    <citation type="submission" date="2014-09" db="EMBL/GenBank/DDBJ databases">
        <title>Whole genome shotgun sequence of Streptomyces sp. NBRC 110027.</title>
        <authorList>
            <person name="Komaki H."/>
            <person name="Ichikawa N."/>
            <person name="Katano-Makiyama Y."/>
            <person name="Hosoyama A."/>
            <person name="Hashimoto M."/>
            <person name="Uohara A."/>
            <person name="Kitahashi Y."/>
            <person name="Ohji S."/>
            <person name="Kimura A."/>
            <person name="Yamazoe A."/>
            <person name="Igarashi Y."/>
            <person name="Fujita N."/>
        </authorList>
    </citation>
    <scope>NUCLEOTIDE SEQUENCE [LARGE SCALE GENOMIC DNA]</scope>
    <source>
        <strain evidence="3">NBRC 110027</strain>
    </source>
</reference>
<proteinExistence type="predicted"/>
<gene>
    <name evidence="2" type="ORF">TPA0598_06_01640</name>
</gene>
<reference evidence="2 3" key="2">
    <citation type="journal article" date="2015" name="Stand. Genomic Sci.">
        <title>Draft genome sequence of marine-derived Streptomyces sp. TP-A0598, a producer of anti-MRSA antibiotic lydicamycins.</title>
        <authorList>
            <person name="Komaki H."/>
            <person name="Ichikawa N."/>
            <person name="Hosoyama A."/>
            <person name="Fujita N."/>
            <person name="Igarashi Y."/>
        </authorList>
    </citation>
    <scope>NUCLEOTIDE SEQUENCE [LARGE SCALE GENOMIC DNA]</scope>
    <source>
        <strain evidence="2 3">NBRC 110027</strain>
    </source>
</reference>
<dbReference type="AlphaFoldDB" id="A0A0P4R987"/>
<keyword evidence="3" id="KW-1185">Reference proteome</keyword>
<dbReference type="Pfam" id="PF13474">
    <property type="entry name" value="SnoaL_3"/>
    <property type="match status" value="1"/>
</dbReference>